<evidence type="ECO:0000256" key="5">
    <source>
        <dbReference type="ARBA" id="ARBA00023187"/>
    </source>
</evidence>
<keyword evidence="9" id="KW-1185">Reference proteome</keyword>
<dbReference type="InterPro" id="IPR008409">
    <property type="entry name" value="SPF27"/>
</dbReference>
<evidence type="ECO:0000256" key="1">
    <source>
        <dbReference type="ARBA" id="ARBA00004123"/>
    </source>
</evidence>
<keyword evidence="6" id="KW-0539">Nucleus</keyword>
<evidence type="ECO:0000256" key="7">
    <source>
        <dbReference type="SAM" id="Coils"/>
    </source>
</evidence>
<name>A0A8H6XG43_9AGAR</name>
<evidence type="ECO:0000256" key="3">
    <source>
        <dbReference type="ARBA" id="ARBA00022664"/>
    </source>
</evidence>
<proteinExistence type="inferred from homology"/>
<dbReference type="Pfam" id="PF05700">
    <property type="entry name" value="BCAS2"/>
    <property type="match status" value="1"/>
</dbReference>
<reference evidence="8" key="1">
    <citation type="submission" date="2020-05" db="EMBL/GenBank/DDBJ databases">
        <title>Mycena genomes resolve the evolution of fungal bioluminescence.</title>
        <authorList>
            <person name="Tsai I.J."/>
        </authorList>
    </citation>
    <scope>NUCLEOTIDE SEQUENCE</scope>
    <source>
        <strain evidence="8">CCC161011</strain>
    </source>
</reference>
<comment type="similarity">
    <text evidence="2">Belongs to the SPF27 family.</text>
</comment>
<evidence type="ECO:0000313" key="9">
    <source>
        <dbReference type="Proteomes" id="UP000620124"/>
    </source>
</evidence>
<comment type="subcellular location">
    <subcellularLocation>
        <location evidence="1">Nucleus</location>
    </subcellularLocation>
</comment>
<sequence>MSASNLSFHPTEPAARGKCHVGVNSSGRCCLELHNLWTWCSSAENRRRTGKSSIRDSEFAECTATTQLGFNSDFTLLPTMAETTLELLESLPYYDNDLEQYPWLKEKVDREFARQPKPPATLHPRVPPAYELFTKNPLLKAELERVESHTEAPRLDTLRYQLPAPSAPGTDEEWTAALKNAHAQLEHQRMRQTNLTLLQTYGANAWRIHNYLLEATVKQTEGALEELKQLTVDVNRERKNTQTKLGNQLNSLETRWTELISNVLQIELANVALDAEVNGLNAREAELAELNR</sequence>
<comment type="caution">
    <text evidence="8">The sequence shown here is derived from an EMBL/GenBank/DDBJ whole genome shotgun (WGS) entry which is preliminary data.</text>
</comment>
<keyword evidence="7" id="KW-0175">Coiled coil</keyword>
<dbReference type="GO" id="GO:0008380">
    <property type="term" value="P:RNA splicing"/>
    <property type="evidence" value="ECO:0007669"/>
    <property type="project" value="UniProtKB-KW"/>
</dbReference>
<keyword evidence="4" id="KW-0747">Spliceosome</keyword>
<accession>A0A8H6XG43</accession>
<evidence type="ECO:0000313" key="8">
    <source>
        <dbReference type="EMBL" id="KAF7339936.1"/>
    </source>
</evidence>
<dbReference type="EMBL" id="JACAZI010000019">
    <property type="protein sequence ID" value="KAF7339936.1"/>
    <property type="molecule type" value="Genomic_DNA"/>
</dbReference>
<evidence type="ECO:0000256" key="6">
    <source>
        <dbReference type="ARBA" id="ARBA00023242"/>
    </source>
</evidence>
<dbReference type="GO" id="GO:0071011">
    <property type="term" value="C:precatalytic spliceosome"/>
    <property type="evidence" value="ECO:0007669"/>
    <property type="project" value="TreeGrafter"/>
</dbReference>
<dbReference type="OrthoDB" id="205794at2759"/>
<evidence type="ECO:0000256" key="4">
    <source>
        <dbReference type="ARBA" id="ARBA00022728"/>
    </source>
</evidence>
<dbReference type="PANTHER" id="PTHR13296">
    <property type="entry name" value="BCAS2 PROTEIN"/>
    <property type="match status" value="1"/>
</dbReference>
<feature type="coiled-coil region" evidence="7">
    <location>
        <begin position="217"/>
        <end position="244"/>
    </location>
</feature>
<dbReference type="Proteomes" id="UP000620124">
    <property type="component" value="Unassembled WGS sequence"/>
</dbReference>
<keyword evidence="3" id="KW-0507">mRNA processing</keyword>
<evidence type="ECO:0000256" key="2">
    <source>
        <dbReference type="ARBA" id="ARBA00010788"/>
    </source>
</evidence>
<dbReference type="GO" id="GO:0071013">
    <property type="term" value="C:catalytic step 2 spliceosome"/>
    <property type="evidence" value="ECO:0007669"/>
    <property type="project" value="TreeGrafter"/>
</dbReference>
<keyword evidence="5" id="KW-0508">mRNA splicing</keyword>
<dbReference type="GO" id="GO:0000974">
    <property type="term" value="C:Prp19 complex"/>
    <property type="evidence" value="ECO:0007669"/>
    <property type="project" value="TreeGrafter"/>
</dbReference>
<dbReference type="PANTHER" id="PTHR13296:SF0">
    <property type="entry name" value="PRE-MRNA-SPLICING FACTOR SPF27"/>
    <property type="match status" value="1"/>
</dbReference>
<protein>
    <submittedName>
        <fullName evidence="8">Pre-mRNA splicing factor</fullName>
    </submittedName>
</protein>
<gene>
    <name evidence="8" type="ORF">MVEN_01911200</name>
</gene>
<organism evidence="8 9">
    <name type="scientific">Mycena venus</name>
    <dbReference type="NCBI Taxonomy" id="2733690"/>
    <lineage>
        <taxon>Eukaryota</taxon>
        <taxon>Fungi</taxon>
        <taxon>Dikarya</taxon>
        <taxon>Basidiomycota</taxon>
        <taxon>Agaricomycotina</taxon>
        <taxon>Agaricomycetes</taxon>
        <taxon>Agaricomycetidae</taxon>
        <taxon>Agaricales</taxon>
        <taxon>Marasmiineae</taxon>
        <taxon>Mycenaceae</taxon>
        <taxon>Mycena</taxon>
    </lineage>
</organism>
<dbReference type="GO" id="GO:0006397">
    <property type="term" value="P:mRNA processing"/>
    <property type="evidence" value="ECO:0007669"/>
    <property type="project" value="UniProtKB-KW"/>
</dbReference>
<dbReference type="AlphaFoldDB" id="A0A8H6XG43"/>